<reference evidence="2" key="1">
    <citation type="submission" date="2021-01" db="EMBL/GenBank/DDBJ databases">
        <authorList>
            <person name="Corre E."/>
            <person name="Pelletier E."/>
            <person name="Niang G."/>
            <person name="Scheremetjew M."/>
            <person name="Finn R."/>
            <person name="Kale V."/>
            <person name="Holt S."/>
            <person name="Cochrane G."/>
            <person name="Meng A."/>
            <person name="Brown T."/>
            <person name="Cohen L."/>
        </authorList>
    </citation>
    <scope>NUCLEOTIDE SEQUENCE</scope>
    <source>
        <strain evidence="2">308</strain>
    </source>
</reference>
<organism evidence="2">
    <name type="scientific">Corethron hystrix</name>
    <dbReference type="NCBI Taxonomy" id="216773"/>
    <lineage>
        <taxon>Eukaryota</taxon>
        <taxon>Sar</taxon>
        <taxon>Stramenopiles</taxon>
        <taxon>Ochrophyta</taxon>
        <taxon>Bacillariophyta</taxon>
        <taxon>Coscinodiscophyceae</taxon>
        <taxon>Corethrophycidae</taxon>
        <taxon>Corethrales</taxon>
        <taxon>Corethraceae</taxon>
        <taxon>Corethron</taxon>
    </lineage>
</organism>
<dbReference type="AlphaFoldDB" id="A0A6U5E0W3"/>
<dbReference type="EMBL" id="HBFR01005421">
    <property type="protein sequence ID" value="CAD8876639.1"/>
    <property type="molecule type" value="Transcribed_RNA"/>
</dbReference>
<name>A0A6U5E0W3_9STRA</name>
<dbReference type="EMBL" id="HBFR01005420">
    <property type="protein sequence ID" value="CAD8876638.1"/>
    <property type="molecule type" value="Transcribed_RNA"/>
</dbReference>
<protein>
    <submittedName>
        <fullName evidence="2">Uncharacterized protein</fullName>
    </submittedName>
</protein>
<feature type="transmembrane region" description="Helical" evidence="1">
    <location>
        <begin position="93"/>
        <end position="113"/>
    </location>
</feature>
<feature type="transmembrane region" description="Helical" evidence="1">
    <location>
        <begin position="170"/>
        <end position="189"/>
    </location>
</feature>
<evidence type="ECO:0000313" key="2">
    <source>
        <dbReference type="EMBL" id="CAD8876638.1"/>
    </source>
</evidence>
<keyword evidence="1" id="KW-0472">Membrane</keyword>
<accession>A0A6U5E0W3</accession>
<proteinExistence type="predicted"/>
<sequence length="341" mass="38079">MVSSMVVFAWAGLVIFNIFLIGIIFWASASSWIFGLILNVVYMACLLCLALYVENSLLADEKDRDEENLDDPANSWGGDKEEIKKLIKQINEVIYMLFVLSLGTVGITLSINLGCNFDGLGDLFNGDDLPVKCIQQMARKISVGILFVSCAPVLVASFMIYTFKFSVPSMFLTFYLGLCMLVTSLFIAVETDVAEIDASINVFLKWWLMVTGALMVAIQSYLSLSRRLFLNVRGWTAFTAGLPYFVGACWVLGIFTDWWGWLPWIVLNCICIVPLLFLGFALGEVVYSSLGAIGLVLDAINAAWRFGNYISDTNFFFPFYISYRVFMSPVHRGGGCEQEGR</sequence>
<feature type="transmembrane region" description="Helical" evidence="1">
    <location>
        <begin position="261"/>
        <end position="282"/>
    </location>
</feature>
<evidence type="ECO:0000313" key="3">
    <source>
        <dbReference type="EMBL" id="CAD8876639.1"/>
    </source>
</evidence>
<feature type="transmembrane region" description="Helical" evidence="1">
    <location>
        <begin position="204"/>
        <end position="222"/>
    </location>
</feature>
<keyword evidence="1" id="KW-1133">Transmembrane helix</keyword>
<evidence type="ECO:0000256" key="1">
    <source>
        <dbReference type="SAM" id="Phobius"/>
    </source>
</evidence>
<gene>
    <name evidence="2" type="ORF">CHYS00102_LOCUS3816</name>
    <name evidence="3" type="ORF">CHYS00102_LOCUS3817</name>
</gene>
<feature type="transmembrane region" description="Helical" evidence="1">
    <location>
        <begin position="141"/>
        <end position="163"/>
    </location>
</feature>
<feature type="transmembrane region" description="Helical" evidence="1">
    <location>
        <begin position="7"/>
        <end position="26"/>
    </location>
</feature>
<feature type="transmembrane region" description="Helical" evidence="1">
    <location>
        <begin position="234"/>
        <end position="255"/>
    </location>
</feature>
<keyword evidence="1" id="KW-0812">Transmembrane</keyword>
<feature type="transmembrane region" description="Helical" evidence="1">
    <location>
        <begin position="32"/>
        <end position="53"/>
    </location>
</feature>